<dbReference type="Pfam" id="PF00153">
    <property type="entry name" value="Mito_carr"/>
    <property type="match status" value="3"/>
</dbReference>
<evidence type="ECO:0000256" key="9">
    <source>
        <dbReference type="ARBA" id="ARBA00023128"/>
    </source>
</evidence>
<dbReference type="GO" id="GO:0005313">
    <property type="term" value="F:L-glutamate transmembrane transporter activity"/>
    <property type="evidence" value="ECO:0007669"/>
    <property type="project" value="TreeGrafter"/>
</dbReference>
<dbReference type="EMBL" id="OB661822">
    <property type="protein sequence ID" value="CAD7229027.1"/>
    <property type="molecule type" value="Genomic_DNA"/>
</dbReference>
<dbReference type="AlphaFoldDB" id="A0A7R8ZP76"/>
<dbReference type="InterPro" id="IPR002048">
    <property type="entry name" value="EF_hand_dom"/>
</dbReference>
<keyword evidence="5" id="KW-0677">Repeat</keyword>
<gene>
    <name evidence="12" type="ORF">CTOB1V02_LOCUS6900</name>
</gene>
<comment type="similarity">
    <text evidence="2">Belongs to the mitochondrial carrier (TC 2.A.29) family.</text>
</comment>
<dbReference type="GO" id="GO:0043490">
    <property type="term" value="P:malate-aspartate shuttle"/>
    <property type="evidence" value="ECO:0007669"/>
    <property type="project" value="TreeGrafter"/>
</dbReference>
<proteinExistence type="inferred from homology"/>
<dbReference type="InterPro" id="IPR011992">
    <property type="entry name" value="EF-hand-dom_pair"/>
</dbReference>
<dbReference type="InterPro" id="IPR002067">
    <property type="entry name" value="MCP"/>
</dbReference>
<dbReference type="InterPro" id="IPR023395">
    <property type="entry name" value="MCP_dom_sf"/>
</dbReference>
<dbReference type="OrthoDB" id="2161at2759"/>
<keyword evidence="3" id="KW-0813">Transport</keyword>
<evidence type="ECO:0000256" key="1">
    <source>
        <dbReference type="ARBA" id="ARBA00004448"/>
    </source>
</evidence>
<dbReference type="PROSITE" id="PS00018">
    <property type="entry name" value="EF_HAND_1"/>
    <property type="match status" value="1"/>
</dbReference>
<dbReference type="Gene3D" id="1.50.40.10">
    <property type="entry name" value="Mitochondrial carrier domain"/>
    <property type="match status" value="1"/>
</dbReference>
<keyword evidence="6" id="KW-0999">Mitochondrion inner membrane</keyword>
<keyword evidence="4" id="KW-0812">Transmembrane</keyword>
<keyword evidence="8" id="KW-1133">Transmembrane helix</keyword>
<reference evidence="12" key="1">
    <citation type="submission" date="2020-11" db="EMBL/GenBank/DDBJ databases">
        <authorList>
            <person name="Tran Van P."/>
        </authorList>
    </citation>
    <scope>NUCLEOTIDE SEQUENCE</scope>
</reference>
<dbReference type="SUPFAM" id="SSF47473">
    <property type="entry name" value="EF-hand"/>
    <property type="match status" value="3"/>
</dbReference>
<dbReference type="PROSITE" id="PS50222">
    <property type="entry name" value="EF_HAND_2"/>
    <property type="match status" value="2"/>
</dbReference>
<dbReference type="FunFam" id="1.50.40.10:FF:000004">
    <property type="entry name" value="Calcium-binding mitochondrial carrier protein Aralar1"/>
    <property type="match status" value="1"/>
</dbReference>
<evidence type="ECO:0000256" key="5">
    <source>
        <dbReference type="ARBA" id="ARBA00022737"/>
    </source>
</evidence>
<evidence type="ECO:0000256" key="4">
    <source>
        <dbReference type="ARBA" id="ARBA00022692"/>
    </source>
</evidence>
<dbReference type="PRINTS" id="PR00926">
    <property type="entry name" value="MITOCARRIER"/>
</dbReference>
<evidence type="ECO:0000256" key="6">
    <source>
        <dbReference type="ARBA" id="ARBA00022792"/>
    </source>
</evidence>
<dbReference type="Gene3D" id="1.10.238.10">
    <property type="entry name" value="EF-hand"/>
    <property type="match status" value="2"/>
</dbReference>
<evidence type="ECO:0000256" key="10">
    <source>
        <dbReference type="ARBA" id="ARBA00023136"/>
    </source>
</evidence>
<evidence type="ECO:0000256" key="7">
    <source>
        <dbReference type="ARBA" id="ARBA00022837"/>
    </source>
</evidence>
<evidence type="ECO:0000256" key="11">
    <source>
        <dbReference type="ARBA" id="ARBA00038674"/>
    </source>
</evidence>
<dbReference type="InterPro" id="IPR018108">
    <property type="entry name" value="MCP_transmembrane"/>
</dbReference>
<dbReference type="PANTHER" id="PTHR45678:SF9">
    <property type="entry name" value="CALCIUM-BINDING MITOCHONDRIAL CARRIER PROTEIN ARALAR1"/>
    <property type="match status" value="1"/>
</dbReference>
<keyword evidence="7" id="KW-0106">Calcium</keyword>
<dbReference type="InterPro" id="IPR018247">
    <property type="entry name" value="EF_Hand_1_Ca_BS"/>
</dbReference>
<organism evidence="12">
    <name type="scientific">Cyprideis torosa</name>
    <dbReference type="NCBI Taxonomy" id="163714"/>
    <lineage>
        <taxon>Eukaryota</taxon>
        <taxon>Metazoa</taxon>
        <taxon>Ecdysozoa</taxon>
        <taxon>Arthropoda</taxon>
        <taxon>Crustacea</taxon>
        <taxon>Oligostraca</taxon>
        <taxon>Ostracoda</taxon>
        <taxon>Podocopa</taxon>
        <taxon>Podocopida</taxon>
        <taxon>Cytherocopina</taxon>
        <taxon>Cytheroidea</taxon>
        <taxon>Cytherideidae</taxon>
        <taxon>Cyprideis</taxon>
    </lineage>
</organism>
<dbReference type="SMART" id="SM00054">
    <property type="entry name" value="EFh"/>
    <property type="match status" value="3"/>
</dbReference>
<accession>A0A7R8ZP76</accession>
<evidence type="ECO:0000313" key="12">
    <source>
        <dbReference type="EMBL" id="CAD7229027.1"/>
    </source>
</evidence>
<sequence>MFAYFTFHDFLRFCQAAFHRADPVQLQEVFEKYATVQKDGQKLIRTDDFVRKFLRLHTEEQYNVEAVKVIGGVADTSKDGYVSFPEFQAFEALLCAPDALYKVALQLFDSSGTGTVSYKEFVEVIQRTSLHQKIPFDFTSDFCNFYFGRDRKRLIPLPEFAQFLHDFHEEHAIQAFKRFDKGGTGFISALDFNEIMTSIKSHLLTPVVKNHLVAAAGLGSGGHLVSYPYFVAFISLLHNMELVKKVYLNCTNGDRQAEITREEFLRSSQMMSQITPLEVEILFHMVNLIRQSGRVKYDDLEYLTPEQYMKVVHMRIAEIQAVASPEERGVLIAVLESAYRFTLGAIAGAVGATAVYPIDLVKTRLQNQRSGSYIGELMYKNSWDCFRKVIRYEGFAGLYRGLVPQLIGVAPEKAIKLTVNDLVRDVMNDLYKDKGGMPLWAEALAGGCAGGSQVVFTNPLEIVKIRLQVAGEIASTAKVSAVTVVKELGFLGLYKGARACFLRDIPFSAIYFPVYAHCKTLLADEHGYNTPWTLLAAGALGGVPAASLTTPADVIKTRLQVAARKGHTTYSGVFDAGRKILAEEGFKAFWKGAPARVFRSSPQFGVTLLTYEILQRLFYVDFGGSRPSGSEEKLAFPESPEMTETKNRDHIGGYRFAVPIIKGIETKFGLYFPHFNHVVVNGSAGFSELSRGSSGS</sequence>
<dbReference type="GO" id="GO:0005743">
    <property type="term" value="C:mitochondrial inner membrane"/>
    <property type="evidence" value="ECO:0007669"/>
    <property type="project" value="UniProtKB-SubCell"/>
</dbReference>
<dbReference type="PANTHER" id="PTHR45678">
    <property type="entry name" value="MITOCHONDRIAL 2-OXODICARBOXYLATE CARRIER 1-RELATED"/>
    <property type="match status" value="1"/>
</dbReference>
<dbReference type="InterPro" id="IPR051028">
    <property type="entry name" value="Mito_Solute_Carrier"/>
</dbReference>
<evidence type="ECO:0000256" key="8">
    <source>
        <dbReference type="ARBA" id="ARBA00022989"/>
    </source>
</evidence>
<keyword evidence="10" id="KW-0472">Membrane</keyword>
<dbReference type="PROSITE" id="PS50920">
    <property type="entry name" value="SOLCAR"/>
    <property type="match status" value="3"/>
</dbReference>
<evidence type="ECO:0000256" key="2">
    <source>
        <dbReference type="ARBA" id="ARBA00006375"/>
    </source>
</evidence>
<evidence type="ECO:0000256" key="3">
    <source>
        <dbReference type="ARBA" id="ARBA00022448"/>
    </source>
</evidence>
<dbReference type="SUPFAM" id="SSF103506">
    <property type="entry name" value="Mitochondrial carrier"/>
    <property type="match status" value="1"/>
</dbReference>
<name>A0A7R8ZP76_9CRUS</name>
<dbReference type="FunFam" id="1.10.238.10:FF:000416">
    <property type="entry name" value="Aralar1, isoform F"/>
    <property type="match status" value="1"/>
</dbReference>
<comment type="subcellular location">
    <subcellularLocation>
        <location evidence="1">Mitochondrion inner membrane</location>
        <topology evidence="1">Multi-pass membrane protein</topology>
    </subcellularLocation>
</comment>
<protein>
    <submittedName>
        <fullName evidence="12">Uncharacterized protein</fullName>
    </submittedName>
</protein>
<comment type="subunit">
    <text evidence="11">Homodimer (via N-terminus).</text>
</comment>
<dbReference type="GO" id="GO:0015183">
    <property type="term" value="F:L-aspartate transmembrane transporter activity"/>
    <property type="evidence" value="ECO:0007669"/>
    <property type="project" value="TreeGrafter"/>
</dbReference>
<dbReference type="GO" id="GO:0005509">
    <property type="term" value="F:calcium ion binding"/>
    <property type="evidence" value="ECO:0007669"/>
    <property type="project" value="InterPro"/>
</dbReference>
<keyword evidence="9" id="KW-0496">Mitochondrion</keyword>